<evidence type="ECO:0000256" key="3">
    <source>
        <dbReference type="SAM" id="SignalP"/>
    </source>
</evidence>
<protein>
    <recommendedName>
        <fullName evidence="4">SLH domain-containing protein</fullName>
    </recommendedName>
</protein>
<feature type="domain" description="SLH" evidence="4">
    <location>
        <begin position="197"/>
        <end position="260"/>
    </location>
</feature>
<name>A0A1B7LDS8_9FIRM</name>
<comment type="caution">
    <text evidence="5">The sequence shown here is derived from an EMBL/GenBank/DDBJ whole genome shotgun (WGS) entry which is preliminary data.</text>
</comment>
<keyword evidence="1 3" id="KW-0732">Signal</keyword>
<dbReference type="OrthoDB" id="2065578at2"/>
<dbReference type="EMBL" id="LYVF01000165">
    <property type="protein sequence ID" value="OAT81257.1"/>
    <property type="molecule type" value="Genomic_DNA"/>
</dbReference>
<dbReference type="PANTHER" id="PTHR43308">
    <property type="entry name" value="OUTER MEMBRANE PROTEIN ALPHA-RELATED"/>
    <property type="match status" value="1"/>
</dbReference>
<dbReference type="InterPro" id="IPR001119">
    <property type="entry name" value="SLH_dom"/>
</dbReference>
<organism evidence="5 6">
    <name type="scientific">Desulfotomaculum copahuensis</name>
    <dbReference type="NCBI Taxonomy" id="1838280"/>
    <lineage>
        <taxon>Bacteria</taxon>
        <taxon>Bacillati</taxon>
        <taxon>Bacillota</taxon>
        <taxon>Clostridia</taxon>
        <taxon>Eubacteriales</taxon>
        <taxon>Desulfotomaculaceae</taxon>
        <taxon>Desulfotomaculum</taxon>
    </lineage>
</organism>
<keyword evidence="6" id="KW-1185">Reference proteome</keyword>
<dbReference type="Pfam" id="PF00395">
    <property type="entry name" value="SLH"/>
    <property type="match status" value="2"/>
</dbReference>
<evidence type="ECO:0000313" key="5">
    <source>
        <dbReference type="EMBL" id="OAT81257.1"/>
    </source>
</evidence>
<gene>
    <name evidence="5" type="ORF">A6M21_00205</name>
</gene>
<dbReference type="Pfam" id="PF13205">
    <property type="entry name" value="Big_5"/>
    <property type="match status" value="2"/>
</dbReference>
<proteinExistence type="predicted"/>
<evidence type="ECO:0000256" key="2">
    <source>
        <dbReference type="ARBA" id="ARBA00022737"/>
    </source>
</evidence>
<keyword evidence="2" id="KW-0677">Repeat</keyword>
<dbReference type="PROSITE" id="PS51272">
    <property type="entry name" value="SLH"/>
    <property type="match status" value="2"/>
</dbReference>
<evidence type="ECO:0000313" key="6">
    <source>
        <dbReference type="Proteomes" id="UP000078532"/>
    </source>
</evidence>
<accession>A0A1B7LDS8</accession>
<feature type="signal peptide" evidence="3">
    <location>
        <begin position="1"/>
        <end position="27"/>
    </location>
</feature>
<sequence>MYRLRRMVMVLGLLCLGLTLLAGTALAAPGHGKEKQHQRGPAMPPAVQANGQNNVRIMPVQFNKAVHPVRAAAESKFKDVKGHWGQDAISAMSRPGLIRGYSDDTFRPDATVTKDEAVTMLVRMLGLENQRAQKALTPAVAKNCPAWARNNLALAVEHGIVTPAELTSFSGQAPAERYQVAAWMARAAGLNTGKTVNLPFRDDTAIPAAYRAYVQAMYQNSIMSGYPGDLFLPDQPIRRAEMASLMLRLMVQCPVNPQYLLVQGTVKQVDDHSITLTVAPYRIHPMSVAWRDWWGKTRTQTYALADDVVAFANGKSVSPADVAAGSHAVLVLNSEAKVIVILAGGGSVQPPPDNGSALRVESLSPANGATGVDTGIASLQAVFNENIYPVDANALVTGITVENVNSGIDVPIQGITTSGGTLTVQLNAALDGGQKYQVLMPDGLIKDADGRQFAGFKSGDWVFTTRGQTAPVVQSLSPANGDENVPAGLKTLTAVFSGDVHAVGQLSDLAAGIQVKNTTDNQLVPLDGVAPVSILGDTLMIRLKDGLTDQKDYQVTINGNLLADAAGNKFAGIAGGGWTFGTR</sequence>
<dbReference type="AlphaFoldDB" id="A0A1B7LDS8"/>
<dbReference type="STRING" id="1838280.A6M21_00205"/>
<dbReference type="Proteomes" id="UP000078532">
    <property type="component" value="Unassembled WGS sequence"/>
</dbReference>
<evidence type="ECO:0000256" key="1">
    <source>
        <dbReference type="ARBA" id="ARBA00022729"/>
    </source>
</evidence>
<feature type="domain" description="SLH" evidence="4">
    <location>
        <begin position="72"/>
        <end position="135"/>
    </location>
</feature>
<evidence type="ECO:0000259" key="4">
    <source>
        <dbReference type="PROSITE" id="PS51272"/>
    </source>
</evidence>
<dbReference type="InterPro" id="IPR032812">
    <property type="entry name" value="SbsA_Ig"/>
</dbReference>
<dbReference type="InterPro" id="IPR051465">
    <property type="entry name" value="Cell_Envelope_Struct_Comp"/>
</dbReference>
<feature type="chain" id="PRO_5008596885" description="SLH domain-containing protein" evidence="3">
    <location>
        <begin position="28"/>
        <end position="583"/>
    </location>
</feature>
<dbReference type="RefSeq" id="WP_066668779.1">
    <property type="nucleotide sequence ID" value="NZ_LYVF01000165.1"/>
</dbReference>
<dbReference type="PANTHER" id="PTHR43308:SF5">
    <property type="entry name" value="S-LAYER PROTEIN _ PEPTIDOGLYCAN ENDO-BETA-N-ACETYLGLUCOSAMINIDASE"/>
    <property type="match status" value="1"/>
</dbReference>
<reference evidence="5 6" key="1">
    <citation type="submission" date="2016-04" db="EMBL/GenBank/DDBJ databases">
        <authorList>
            <person name="Evans L.H."/>
            <person name="Alamgir A."/>
            <person name="Owens N."/>
            <person name="Weber N.D."/>
            <person name="Virtaneva K."/>
            <person name="Barbian K."/>
            <person name="Babar A."/>
            <person name="Rosenke K."/>
        </authorList>
    </citation>
    <scope>NUCLEOTIDE SEQUENCE [LARGE SCALE GENOMIC DNA]</scope>
    <source>
        <strain evidence="5 6">LMa1</strain>
    </source>
</reference>